<dbReference type="Pfam" id="PF07519">
    <property type="entry name" value="Tannase"/>
    <property type="match status" value="1"/>
</dbReference>
<name>A0AAX4FRF1_XANEU</name>
<dbReference type="SUPFAM" id="SSF53474">
    <property type="entry name" value="alpha/beta-Hydrolases"/>
    <property type="match status" value="1"/>
</dbReference>
<protein>
    <submittedName>
        <fullName evidence="8">Tannase/feruloyl esterase family alpha/beta hydrolase</fullName>
    </submittedName>
</protein>
<dbReference type="AlphaFoldDB" id="A0AAX4FRF1"/>
<evidence type="ECO:0000256" key="3">
    <source>
        <dbReference type="ARBA" id="ARBA00022723"/>
    </source>
</evidence>
<reference evidence="8" key="1">
    <citation type="submission" date="2023-10" db="EMBL/GenBank/DDBJ databases">
        <title>Comparative Genomic Analysis of Tomato Bacterial Spot Xanthomonads Reveals A New Lineage of Xanthomonas euvesicatoria.</title>
        <authorList>
            <person name="Huang C.-J."/>
            <person name="Wu T.-L."/>
            <person name="Wu Y.-L."/>
            <person name="Wang R.-S."/>
            <person name="Lin Y.-C."/>
        </authorList>
    </citation>
    <scope>NUCLEOTIDE SEQUENCE</scope>
    <source>
        <strain evidence="8">T0319-01</strain>
    </source>
</reference>
<dbReference type="Proteomes" id="UP001304429">
    <property type="component" value="Chromosome"/>
</dbReference>
<dbReference type="RefSeq" id="WP_109291750.1">
    <property type="nucleotide sequence ID" value="NZ_CP137532.1"/>
</dbReference>
<sequence length="570" mass="61096">MCFVATSAFASCADLLKLSVPSTTISTADDVPAGNFTAPDGTVVQGLPAFCRVVGVARPNSDSEIGFEVWIPSSGWNAKYLQVGTVVFAGTIQYNSLGFALRRGYATATTDGGHRATVGDASFALNHPQKIIDWGYRALIKTAVDSKQIVSAYTQSAPRYSYFFGSSNGGRDALMAVQRYPNAFDGVIADAPSADWTHNAFSWLWSEDAEFGNPAATITTAKLPAIQAAALAQCDAKDLTADGVVNDPRLCRFDPSVLLCAAAETDSCLTADQIMALDSILSGPVNPRTGQRIYYGFEPFAVALPTFWDRWVTGNATIPGGGHALLANQFFANMVFNTASASFDHTKVNFDSDVALTNRTSIAGQRLAHVINATSPDLSRFRARNGKLLLYIGWEDPVVPPRGMIAYYESVVAKLRAGSASAISDDQALQQTQQFFRLFMVPGMGHFTGGPGATAFGALYGAPGLAVDRQHDVLSAMEAWVEQGVAPDRIIAAKYVNDDQTQGVLRTRPLCSYPQAAQWTGQGDSNQEQNFLCLDGPRGAYPDSAEAGQSRWADRSVRRFHGCAHGRACV</sequence>
<keyword evidence="7" id="KW-1015">Disulfide bond</keyword>
<dbReference type="PANTHER" id="PTHR33938">
    <property type="entry name" value="FERULOYL ESTERASE B-RELATED"/>
    <property type="match status" value="1"/>
</dbReference>
<keyword evidence="5 8" id="KW-0378">Hydrolase</keyword>
<dbReference type="Gene3D" id="3.40.50.1820">
    <property type="entry name" value="alpha/beta hydrolase"/>
    <property type="match status" value="1"/>
</dbReference>
<dbReference type="GO" id="GO:0052689">
    <property type="term" value="F:carboxylic ester hydrolase activity"/>
    <property type="evidence" value="ECO:0007669"/>
    <property type="project" value="UniProtKB-KW"/>
</dbReference>
<dbReference type="InterPro" id="IPR011118">
    <property type="entry name" value="Tannase/feruloyl_esterase"/>
</dbReference>
<evidence type="ECO:0000256" key="2">
    <source>
        <dbReference type="ARBA" id="ARBA00022487"/>
    </source>
</evidence>
<evidence type="ECO:0000256" key="4">
    <source>
        <dbReference type="ARBA" id="ARBA00022729"/>
    </source>
</evidence>
<gene>
    <name evidence="8" type="ORF">R5577_09110</name>
</gene>
<evidence type="ECO:0000313" key="8">
    <source>
        <dbReference type="EMBL" id="WOP58602.1"/>
    </source>
</evidence>
<evidence type="ECO:0000256" key="1">
    <source>
        <dbReference type="ARBA" id="ARBA00006249"/>
    </source>
</evidence>
<keyword evidence="2" id="KW-0719">Serine esterase</keyword>
<accession>A0AAX4FRF1</accession>
<proteinExistence type="inferred from homology"/>
<organism evidence="8 9">
    <name type="scientific">Xanthomonas euvesicatoria</name>
    <dbReference type="NCBI Taxonomy" id="456327"/>
    <lineage>
        <taxon>Bacteria</taxon>
        <taxon>Pseudomonadati</taxon>
        <taxon>Pseudomonadota</taxon>
        <taxon>Gammaproteobacteria</taxon>
        <taxon>Lysobacterales</taxon>
        <taxon>Lysobacteraceae</taxon>
        <taxon>Xanthomonas</taxon>
    </lineage>
</organism>
<keyword evidence="4" id="KW-0732">Signal</keyword>
<evidence type="ECO:0000256" key="5">
    <source>
        <dbReference type="ARBA" id="ARBA00022801"/>
    </source>
</evidence>
<evidence type="ECO:0000313" key="9">
    <source>
        <dbReference type="Proteomes" id="UP001304429"/>
    </source>
</evidence>
<dbReference type="GO" id="GO:0046872">
    <property type="term" value="F:metal ion binding"/>
    <property type="evidence" value="ECO:0007669"/>
    <property type="project" value="UniProtKB-KW"/>
</dbReference>
<dbReference type="EMBL" id="CP137539">
    <property type="protein sequence ID" value="WOP58602.1"/>
    <property type="molecule type" value="Genomic_DNA"/>
</dbReference>
<keyword evidence="3" id="KW-0479">Metal-binding</keyword>
<keyword evidence="6" id="KW-0106">Calcium</keyword>
<dbReference type="PANTHER" id="PTHR33938:SF15">
    <property type="entry name" value="FERULOYL ESTERASE B-RELATED"/>
    <property type="match status" value="1"/>
</dbReference>
<evidence type="ECO:0000256" key="6">
    <source>
        <dbReference type="ARBA" id="ARBA00022837"/>
    </source>
</evidence>
<dbReference type="InterPro" id="IPR029058">
    <property type="entry name" value="AB_hydrolase_fold"/>
</dbReference>
<evidence type="ECO:0000256" key="7">
    <source>
        <dbReference type="ARBA" id="ARBA00023157"/>
    </source>
</evidence>
<comment type="similarity">
    <text evidence="1">Belongs to the tannase family.</text>
</comment>